<keyword evidence="2" id="KW-1185">Reference proteome</keyword>
<evidence type="ECO:0000313" key="2">
    <source>
        <dbReference type="Proteomes" id="UP000053660"/>
    </source>
</evidence>
<gene>
    <name evidence="1" type="ORF">OESDEN_05836</name>
</gene>
<accession>A0A0B1TAH2</accession>
<dbReference type="Proteomes" id="UP000053660">
    <property type="component" value="Unassembled WGS sequence"/>
</dbReference>
<dbReference type="OrthoDB" id="5890463at2759"/>
<name>A0A0B1TAH2_OESDE</name>
<evidence type="ECO:0000313" key="1">
    <source>
        <dbReference type="EMBL" id="KHJ94239.1"/>
    </source>
</evidence>
<reference evidence="1 2" key="1">
    <citation type="submission" date="2014-03" db="EMBL/GenBank/DDBJ databases">
        <title>Draft genome of the hookworm Oesophagostomum dentatum.</title>
        <authorList>
            <person name="Mitreva M."/>
        </authorList>
    </citation>
    <scope>NUCLEOTIDE SEQUENCE [LARGE SCALE GENOMIC DNA]</scope>
    <source>
        <strain evidence="1 2">OD-Hann</strain>
    </source>
</reference>
<protein>
    <submittedName>
        <fullName evidence="1">Uncharacterized protein</fullName>
    </submittedName>
</protein>
<proteinExistence type="predicted"/>
<dbReference type="EMBL" id="KN550408">
    <property type="protein sequence ID" value="KHJ94239.1"/>
    <property type="molecule type" value="Genomic_DNA"/>
</dbReference>
<sequence>MLNMMLTQPICVYVLHCDQSREEHENLQATLERIRGNADWPDYYDTIGCYFNTTWLVTHKTGGKEYTFKDIAAETLFQAEPTIFTDLVKFHIANFLNKQVLHYLAVKSLWKPQDGTSTEVGRIVKLLEDSIYRRSASYVQVRAALDRLKVYLRGRLTQRIRDEEAWIEQKIFEAFS</sequence>
<dbReference type="AlphaFoldDB" id="A0A0B1TAH2"/>
<organism evidence="1 2">
    <name type="scientific">Oesophagostomum dentatum</name>
    <name type="common">Nodular worm</name>
    <dbReference type="NCBI Taxonomy" id="61180"/>
    <lineage>
        <taxon>Eukaryota</taxon>
        <taxon>Metazoa</taxon>
        <taxon>Ecdysozoa</taxon>
        <taxon>Nematoda</taxon>
        <taxon>Chromadorea</taxon>
        <taxon>Rhabditida</taxon>
        <taxon>Rhabditina</taxon>
        <taxon>Rhabditomorpha</taxon>
        <taxon>Strongyloidea</taxon>
        <taxon>Strongylidae</taxon>
        <taxon>Oesophagostomum</taxon>
    </lineage>
</organism>